<keyword evidence="5" id="KW-1185">Reference proteome</keyword>
<dbReference type="PANTHER" id="PTHR33495">
    <property type="entry name" value="ANTI-SIGMA FACTOR ANTAGONIST TM_1081-RELATED-RELATED"/>
    <property type="match status" value="1"/>
</dbReference>
<dbReference type="PROSITE" id="PS50801">
    <property type="entry name" value="STAS"/>
    <property type="match status" value="1"/>
</dbReference>
<dbReference type="InterPro" id="IPR003658">
    <property type="entry name" value="Anti-sigma_ant"/>
</dbReference>
<dbReference type="InterPro" id="IPR002645">
    <property type="entry name" value="STAS_dom"/>
</dbReference>
<evidence type="ECO:0000313" key="5">
    <source>
        <dbReference type="Proteomes" id="UP000619244"/>
    </source>
</evidence>
<dbReference type="Gene3D" id="3.30.750.24">
    <property type="entry name" value="STAS domain"/>
    <property type="match status" value="1"/>
</dbReference>
<organism evidence="4 5">
    <name type="scientific">Streptomyces minutiscleroticus</name>
    <dbReference type="NCBI Taxonomy" id="68238"/>
    <lineage>
        <taxon>Bacteria</taxon>
        <taxon>Bacillati</taxon>
        <taxon>Actinomycetota</taxon>
        <taxon>Actinomycetes</taxon>
        <taxon>Kitasatosporales</taxon>
        <taxon>Streptomycetaceae</taxon>
        <taxon>Streptomyces</taxon>
    </lineage>
</organism>
<reference evidence="4" key="1">
    <citation type="journal article" date="2014" name="Int. J. Syst. Evol. Microbiol.">
        <title>Complete genome sequence of Corynebacterium casei LMG S-19264T (=DSM 44701T), isolated from a smear-ripened cheese.</title>
        <authorList>
            <consortium name="US DOE Joint Genome Institute (JGI-PGF)"/>
            <person name="Walter F."/>
            <person name="Albersmeier A."/>
            <person name="Kalinowski J."/>
            <person name="Ruckert C."/>
        </authorList>
    </citation>
    <scope>NUCLEOTIDE SEQUENCE</scope>
    <source>
        <strain evidence="4">JCM 4790</strain>
    </source>
</reference>
<dbReference type="EMBL" id="BMVU01000063">
    <property type="protein sequence ID" value="GGY07449.1"/>
    <property type="molecule type" value="Genomic_DNA"/>
</dbReference>
<comment type="caution">
    <text evidence="4">The sequence shown here is derived from an EMBL/GenBank/DDBJ whole genome shotgun (WGS) entry which is preliminary data.</text>
</comment>
<dbReference type="SUPFAM" id="SSF52091">
    <property type="entry name" value="SpoIIaa-like"/>
    <property type="match status" value="1"/>
</dbReference>
<dbReference type="Pfam" id="PF01740">
    <property type="entry name" value="STAS"/>
    <property type="match status" value="1"/>
</dbReference>
<proteinExistence type="inferred from homology"/>
<dbReference type="Proteomes" id="UP000619244">
    <property type="component" value="Unassembled WGS sequence"/>
</dbReference>
<dbReference type="GO" id="GO:0043856">
    <property type="term" value="F:anti-sigma factor antagonist activity"/>
    <property type="evidence" value="ECO:0007669"/>
    <property type="project" value="InterPro"/>
</dbReference>
<name>A0A918NZ46_9ACTN</name>
<sequence>MPKTSASPLQRHRVINLYSTNGPSRLSVIRTVHGGVTVLSPQGEIDLHTAHRLRQVLTADRDHCPTRVVVDLRWVIFMDFSGINALIDLYRATRDRPGWLRLSGIQAPVWRIVQLSGLDVVLDCYPTVHRALTR</sequence>
<comment type="similarity">
    <text evidence="1 2">Belongs to the anti-sigma-factor antagonist family.</text>
</comment>
<evidence type="ECO:0000256" key="2">
    <source>
        <dbReference type="RuleBase" id="RU003749"/>
    </source>
</evidence>
<dbReference type="NCBIfam" id="TIGR00377">
    <property type="entry name" value="ant_ant_sig"/>
    <property type="match status" value="1"/>
</dbReference>
<evidence type="ECO:0000313" key="4">
    <source>
        <dbReference type="EMBL" id="GGY07449.1"/>
    </source>
</evidence>
<dbReference type="AlphaFoldDB" id="A0A918NZ46"/>
<reference evidence="4" key="2">
    <citation type="submission" date="2020-09" db="EMBL/GenBank/DDBJ databases">
        <authorList>
            <person name="Sun Q."/>
            <person name="Ohkuma M."/>
        </authorList>
    </citation>
    <scope>NUCLEOTIDE SEQUENCE</scope>
    <source>
        <strain evidence="4">JCM 4790</strain>
    </source>
</reference>
<dbReference type="InterPro" id="IPR036513">
    <property type="entry name" value="STAS_dom_sf"/>
</dbReference>
<protein>
    <recommendedName>
        <fullName evidence="2">Anti-sigma factor antagonist</fullName>
    </recommendedName>
</protein>
<evidence type="ECO:0000259" key="3">
    <source>
        <dbReference type="PROSITE" id="PS50801"/>
    </source>
</evidence>
<gene>
    <name evidence="4" type="ORF">GCM10010358_70720</name>
</gene>
<dbReference type="CDD" id="cd07043">
    <property type="entry name" value="STAS_anti-anti-sigma_factors"/>
    <property type="match status" value="1"/>
</dbReference>
<evidence type="ECO:0000256" key="1">
    <source>
        <dbReference type="ARBA" id="ARBA00009013"/>
    </source>
</evidence>
<accession>A0A918NZ46</accession>
<feature type="domain" description="STAS" evidence="3">
    <location>
        <begin position="26"/>
        <end position="134"/>
    </location>
</feature>
<dbReference type="PANTHER" id="PTHR33495:SF2">
    <property type="entry name" value="ANTI-SIGMA FACTOR ANTAGONIST TM_1081-RELATED"/>
    <property type="match status" value="1"/>
</dbReference>